<keyword evidence="2" id="KW-0680">Restriction system</keyword>
<keyword evidence="4" id="KW-1185">Reference proteome</keyword>
<proteinExistence type="inferred from homology"/>
<evidence type="ECO:0000256" key="1">
    <source>
        <dbReference type="ARBA" id="ARBA00006594"/>
    </source>
</evidence>
<dbReference type="RefSeq" id="WP_249060959.1">
    <property type="nucleotide sequence ID" value="NZ_JALZWP010000040.1"/>
</dbReference>
<dbReference type="EMBL" id="JALZWP010000040">
    <property type="protein sequence ID" value="MCL1630308.1"/>
    <property type="molecule type" value="Genomic_DNA"/>
</dbReference>
<comment type="caution">
    <text evidence="3">The sequence shown here is derived from an EMBL/GenBank/DDBJ whole genome shotgun (WGS) entry which is preliminary data.</text>
</comment>
<name>A0ABT0M6N5_9RHOB</name>
<dbReference type="Proteomes" id="UP001202550">
    <property type="component" value="Unassembled WGS sequence"/>
</dbReference>
<evidence type="ECO:0000313" key="4">
    <source>
        <dbReference type="Proteomes" id="UP001202550"/>
    </source>
</evidence>
<reference evidence="3 4" key="1">
    <citation type="submission" date="2022-05" db="EMBL/GenBank/DDBJ databases">
        <title>Seasonal and diel survey of microbial diversity of the Tyrrhenian coast.</title>
        <authorList>
            <person name="Gattoni G."/>
            <person name="Corral P."/>
        </authorList>
    </citation>
    <scope>NUCLEOTIDE SEQUENCE [LARGE SCALE GENOMIC DNA]</scope>
    <source>
        <strain evidence="3 4">V10</strain>
    </source>
</reference>
<comment type="similarity">
    <text evidence="1">Belongs to the N(4)/N(6)-methyltransferase family.</text>
</comment>
<evidence type="ECO:0008006" key="5">
    <source>
        <dbReference type="Google" id="ProtNLM"/>
    </source>
</evidence>
<sequence>MYDNAFNRVERELRNEEGVANELDYVEQTSWVLFLKYLHDLESERQGVS</sequence>
<organism evidence="3 4">
    <name type="scientific">Roseinatronobacter domitianus</name>
    <dbReference type="NCBI Taxonomy" id="2940293"/>
    <lineage>
        <taxon>Bacteria</taxon>
        <taxon>Pseudomonadati</taxon>
        <taxon>Pseudomonadota</taxon>
        <taxon>Alphaproteobacteria</taxon>
        <taxon>Rhodobacterales</taxon>
        <taxon>Paracoccaceae</taxon>
        <taxon>Roseinatronobacter</taxon>
    </lineage>
</organism>
<gene>
    <name evidence="3" type="ORF">M3N55_16495</name>
</gene>
<evidence type="ECO:0000313" key="3">
    <source>
        <dbReference type="EMBL" id="MCL1630308.1"/>
    </source>
</evidence>
<dbReference type="InterPro" id="IPR038333">
    <property type="entry name" value="T1MK-like_N_sf"/>
</dbReference>
<dbReference type="Gene3D" id="1.20.1260.30">
    <property type="match status" value="1"/>
</dbReference>
<accession>A0ABT0M6N5</accession>
<protein>
    <recommendedName>
        <fullName evidence="5">Site-specific DNA-methyltransferase (adenine-specific)</fullName>
    </recommendedName>
</protein>
<evidence type="ECO:0000256" key="2">
    <source>
        <dbReference type="ARBA" id="ARBA00022747"/>
    </source>
</evidence>